<sequence>MKTFLKFPLYVAMATVMACNFSACSDDDNPSEEGTTMLEKDKTYKAIAEQFTSNTVNITYKHLADNTETLVEKLKTLKADKTQDNVKAACDVFLEARAWWEKSEAFLFGAASDFGIDPHIDSWPLDLDGLLDELGNKSHIAAMEAEDADEWAGAKLGPELLGFHGIEYIIFKDGNDKPVSEITNDELTYAVAVAGDLRNKCFQLQVSWAGEGTEPASRISRVEDELELNTTVAGGDFYYGENMLNAGNAGSTYRSWTAAVQAIIDGCKTIADEVGTSKIGKPHTGEDVSYIESPYSHMSITDFADNMISIQNAYMGGIEGSRDESKSLHAYIKSVNPDLDTKTTAAIDNSIAKIRAMKAPFVENYTDASCQDAIDACKALDDVLSEVKAELAK</sequence>
<feature type="signal peptide" evidence="3">
    <location>
        <begin position="1"/>
        <end position="25"/>
    </location>
</feature>
<dbReference type="Gene3D" id="1.20.1420.20">
    <property type="entry name" value="M75 peptidase, HXXE motif"/>
    <property type="match status" value="1"/>
</dbReference>
<dbReference type="PROSITE" id="PS51257">
    <property type="entry name" value="PROKAR_LIPOPROTEIN"/>
    <property type="match status" value="1"/>
</dbReference>
<evidence type="ECO:0000256" key="2">
    <source>
        <dbReference type="ARBA" id="ARBA00022729"/>
    </source>
</evidence>
<comment type="subcellular location">
    <subcellularLocation>
        <location evidence="1">Cell envelope</location>
    </subcellularLocation>
</comment>
<accession>A0A412XE22</accession>
<dbReference type="GO" id="GO:0030313">
    <property type="term" value="C:cell envelope"/>
    <property type="evidence" value="ECO:0007669"/>
    <property type="project" value="UniProtKB-SubCell"/>
</dbReference>
<protein>
    <submittedName>
        <fullName evidence="5">Peptidase M75</fullName>
    </submittedName>
</protein>
<dbReference type="InterPro" id="IPR018976">
    <property type="entry name" value="Imelysin-like"/>
</dbReference>
<dbReference type="RefSeq" id="WP_117866243.1">
    <property type="nucleotide sequence ID" value="NZ_QRZC01000015.1"/>
</dbReference>
<evidence type="ECO:0000256" key="1">
    <source>
        <dbReference type="ARBA" id="ARBA00004196"/>
    </source>
</evidence>
<reference evidence="5 6" key="1">
    <citation type="submission" date="2018-08" db="EMBL/GenBank/DDBJ databases">
        <title>A genome reference for cultivated species of the human gut microbiota.</title>
        <authorList>
            <person name="Zou Y."/>
            <person name="Xue W."/>
            <person name="Luo G."/>
        </authorList>
    </citation>
    <scope>NUCLEOTIDE SEQUENCE [LARGE SCALE GENOMIC DNA]</scope>
    <source>
        <strain evidence="5 6">AF14-42</strain>
    </source>
</reference>
<dbReference type="InterPro" id="IPR034982">
    <property type="entry name" value="Imelysin-like_IrpA"/>
</dbReference>
<dbReference type="EMBL" id="QRZC01000015">
    <property type="protein sequence ID" value="RGV41387.1"/>
    <property type="molecule type" value="Genomic_DNA"/>
</dbReference>
<feature type="domain" description="Imelysin-like" evidence="4">
    <location>
        <begin position="59"/>
        <end position="385"/>
    </location>
</feature>
<name>A0A412XE22_BACUN</name>
<dbReference type="Proteomes" id="UP000285343">
    <property type="component" value="Unassembled WGS sequence"/>
</dbReference>
<evidence type="ECO:0000313" key="6">
    <source>
        <dbReference type="Proteomes" id="UP000285343"/>
    </source>
</evidence>
<gene>
    <name evidence="5" type="ORF">DWW14_12135</name>
</gene>
<dbReference type="CDD" id="cd14658">
    <property type="entry name" value="Imelysin-like_IrpA"/>
    <property type="match status" value="1"/>
</dbReference>
<feature type="chain" id="PRO_5019383597" evidence="3">
    <location>
        <begin position="26"/>
        <end position="393"/>
    </location>
</feature>
<organism evidence="5 6">
    <name type="scientific">Bacteroides uniformis</name>
    <dbReference type="NCBI Taxonomy" id="820"/>
    <lineage>
        <taxon>Bacteria</taxon>
        <taxon>Pseudomonadati</taxon>
        <taxon>Bacteroidota</taxon>
        <taxon>Bacteroidia</taxon>
        <taxon>Bacteroidales</taxon>
        <taxon>Bacteroidaceae</taxon>
        <taxon>Bacteroides</taxon>
    </lineage>
</organism>
<dbReference type="Pfam" id="PF09375">
    <property type="entry name" value="Peptidase_M75"/>
    <property type="match status" value="1"/>
</dbReference>
<keyword evidence="2 3" id="KW-0732">Signal</keyword>
<dbReference type="InterPro" id="IPR038352">
    <property type="entry name" value="Imelysin_sf"/>
</dbReference>
<comment type="caution">
    <text evidence="5">The sequence shown here is derived from an EMBL/GenBank/DDBJ whole genome shotgun (WGS) entry which is preliminary data.</text>
</comment>
<evidence type="ECO:0000313" key="5">
    <source>
        <dbReference type="EMBL" id="RGV41387.1"/>
    </source>
</evidence>
<dbReference type="AlphaFoldDB" id="A0A412XE22"/>
<evidence type="ECO:0000259" key="4">
    <source>
        <dbReference type="Pfam" id="PF09375"/>
    </source>
</evidence>
<evidence type="ECO:0000256" key="3">
    <source>
        <dbReference type="SAM" id="SignalP"/>
    </source>
</evidence>
<proteinExistence type="predicted"/>